<dbReference type="InterPro" id="IPR004089">
    <property type="entry name" value="MCPsignal_dom"/>
</dbReference>
<feature type="domain" description="Methyl-accepting transducer" evidence="7">
    <location>
        <begin position="358"/>
        <end position="587"/>
    </location>
</feature>
<evidence type="ECO:0000256" key="4">
    <source>
        <dbReference type="PROSITE-ProRule" id="PRU00284"/>
    </source>
</evidence>
<evidence type="ECO:0000313" key="10">
    <source>
        <dbReference type="EMBL" id="MDO6457305.1"/>
    </source>
</evidence>
<comment type="caution">
    <text evidence="10">The sequence shown here is derived from an EMBL/GenBank/DDBJ whole genome shotgun (WGS) entry which is preliminary data.</text>
</comment>
<evidence type="ECO:0000313" key="11">
    <source>
        <dbReference type="Proteomes" id="UP001169823"/>
    </source>
</evidence>
<evidence type="ECO:0000256" key="3">
    <source>
        <dbReference type="ARBA" id="ARBA00029447"/>
    </source>
</evidence>
<dbReference type="GO" id="GO:0016020">
    <property type="term" value="C:membrane"/>
    <property type="evidence" value="ECO:0007669"/>
    <property type="project" value="UniProtKB-SubCell"/>
</dbReference>
<dbReference type="InterPro" id="IPR003660">
    <property type="entry name" value="HAMP_dom"/>
</dbReference>
<dbReference type="PANTHER" id="PTHR43531:SF11">
    <property type="entry name" value="METHYL-ACCEPTING CHEMOTAXIS PROTEIN 3"/>
    <property type="match status" value="1"/>
</dbReference>
<dbReference type="InterPro" id="IPR035965">
    <property type="entry name" value="PAS-like_dom_sf"/>
</dbReference>
<keyword evidence="4" id="KW-0807">Transducer</keyword>
<comment type="subcellular location">
    <subcellularLocation>
        <location evidence="1">Membrane</location>
    </subcellularLocation>
</comment>
<comment type="similarity">
    <text evidence="3">Belongs to the methyl-accepting chemotaxis (MCP) protein family.</text>
</comment>
<dbReference type="FunFam" id="1.10.287.950:FF:000001">
    <property type="entry name" value="Methyl-accepting chemotaxis sensory transducer"/>
    <property type="match status" value="1"/>
</dbReference>
<evidence type="ECO:0000259" key="9">
    <source>
        <dbReference type="PROSITE" id="PS50885"/>
    </source>
</evidence>
<feature type="coiled-coil region" evidence="5">
    <location>
        <begin position="282"/>
        <end position="311"/>
    </location>
</feature>
<gene>
    <name evidence="10" type="ORF">Q4494_09460</name>
</gene>
<feature type="domain" description="HAMP" evidence="9">
    <location>
        <begin position="301"/>
        <end position="353"/>
    </location>
</feature>
<dbReference type="SUPFAM" id="SSF55785">
    <property type="entry name" value="PYP-like sensor domain (PAS domain)"/>
    <property type="match status" value="1"/>
</dbReference>
<protein>
    <submittedName>
        <fullName evidence="10">Methyl-accepting chemotaxis protein</fullName>
    </submittedName>
</protein>
<dbReference type="SUPFAM" id="SSF58104">
    <property type="entry name" value="Methyl-accepting chemotaxis protein (MCP) signaling domain"/>
    <property type="match status" value="1"/>
</dbReference>
<dbReference type="PRINTS" id="PR00260">
    <property type="entry name" value="CHEMTRNSDUCR"/>
</dbReference>
<dbReference type="Gene3D" id="1.10.287.950">
    <property type="entry name" value="Methyl-accepting chemotaxis protein"/>
    <property type="match status" value="1"/>
</dbReference>
<dbReference type="SMART" id="SM00283">
    <property type="entry name" value="MA"/>
    <property type="match status" value="1"/>
</dbReference>
<evidence type="ECO:0000256" key="5">
    <source>
        <dbReference type="SAM" id="Coils"/>
    </source>
</evidence>
<dbReference type="PROSITE" id="PS50113">
    <property type="entry name" value="PAC"/>
    <property type="match status" value="1"/>
</dbReference>
<dbReference type="EMBL" id="JAUOPJ010000007">
    <property type="protein sequence ID" value="MDO6457305.1"/>
    <property type="molecule type" value="Genomic_DNA"/>
</dbReference>
<sequence>MKFFRNIKLMTKSSIMDHAAGGEHDSTAARSEASGTDAGASEEALHDKLLKTASFEASPSALILLDDSLNISAVNPAAQVLLKRSEAAFRRYLGHFDAAHMRGKNVADMFQDMEAAQVLQSGTEQRPYETEAKVGELYFALKINAVNKNDGARAGHVLEVADITESRSNKTVLSVLDSYQVRAEFTPDGQLLTVNDNFARLLRLEATDLLGKRYEDIFDLDTGEAGVHSDVWARVRQGESVSGRFKVLNSEEGTASLVEGIFSPLLDGAGRPSRIILLGLDVTESQAVLRAAEAERERMKAEQDRVVEELRIGLKKLAGGDLRFRIVEAFSGEYETLRKDFNHAVDNLHNAMRNVVENADMIRSEASEISNAADDLSRRTEQQAATLEQTATALDQLTSSVRSAADGANQASVMVDTAKTNAEASGNVVQQAVEAMSEIETSSNQISKITSVIDDIAFQTNLLALNAGVEAARAGEAGRGFAVVASEVRALAQRSSDAAREINDLISKSGDLVKRGVSLVGETGEALSGIVASVSEISNNVSEIAVSSREQSSGLAEINTAVNQLDQVTQQNAAMFEETTAASHALTKEAENLIQTTSRFSIAADHKASAVNAGKMDEKGTLHQLSEKSSQPSQMPVGQLPYENTRAPETTGPARKAVNAPETAAVVLEDDWEDF</sequence>
<dbReference type="Pfam" id="PF13596">
    <property type="entry name" value="PAS_10"/>
    <property type="match status" value="1"/>
</dbReference>
<keyword evidence="2" id="KW-0145">Chemotaxis</keyword>
<dbReference type="CDD" id="cd11386">
    <property type="entry name" value="MCP_signal"/>
    <property type="match status" value="1"/>
</dbReference>
<evidence type="ECO:0000259" key="7">
    <source>
        <dbReference type="PROSITE" id="PS50111"/>
    </source>
</evidence>
<dbReference type="PROSITE" id="PS50111">
    <property type="entry name" value="CHEMOTAXIS_TRANSDUC_2"/>
    <property type="match status" value="1"/>
</dbReference>
<feature type="region of interest" description="Disordered" evidence="6">
    <location>
        <begin position="18"/>
        <end position="42"/>
    </location>
</feature>
<dbReference type="PROSITE" id="PS50885">
    <property type="entry name" value="HAMP"/>
    <property type="match status" value="1"/>
</dbReference>
<evidence type="ECO:0000259" key="8">
    <source>
        <dbReference type="PROSITE" id="PS50113"/>
    </source>
</evidence>
<dbReference type="Pfam" id="PF00015">
    <property type="entry name" value="MCPsignal"/>
    <property type="match status" value="1"/>
</dbReference>
<keyword evidence="5" id="KW-0175">Coiled coil</keyword>
<dbReference type="InterPro" id="IPR013656">
    <property type="entry name" value="PAS_4"/>
</dbReference>
<dbReference type="GO" id="GO:0004888">
    <property type="term" value="F:transmembrane signaling receptor activity"/>
    <property type="evidence" value="ECO:0007669"/>
    <property type="project" value="InterPro"/>
</dbReference>
<dbReference type="PANTHER" id="PTHR43531">
    <property type="entry name" value="PROTEIN ICFG"/>
    <property type="match status" value="1"/>
</dbReference>
<dbReference type="InterPro" id="IPR000700">
    <property type="entry name" value="PAS-assoc_C"/>
</dbReference>
<evidence type="ECO:0000256" key="2">
    <source>
        <dbReference type="ARBA" id="ARBA00022500"/>
    </source>
</evidence>
<evidence type="ECO:0000256" key="6">
    <source>
        <dbReference type="SAM" id="MobiDB-lite"/>
    </source>
</evidence>
<accession>A0AAW7XXH4</accession>
<dbReference type="InterPro" id="IPR051310">
    <property type="entry name" value="MCP_chemotaxis"/>
</dbReference>
<feature type="compositionally biased region" description="Polar residues" evidence="6">
    <location>
        <begin position="623"/>
        <end position="636"/>
    </location>
</feature>
<reference evidence="10" key="1">
    <citation type="submission" date="2023-07" db="EMBL/GenBank/DDBJ databases">
        <title>Genome content predicts the carbon catabolic preferences of heterotrophic bacteria.</title>
        <authorList>
            <person name="Gralka M."/>
        </authorList>
    </citation>
    <scope>NUCLEOTIDE SEQUENCE</scope>
    <source>
        <strain evidence="10">I2M02</strain>
    </source>
</reference>
<dbReference type="RefSeq" id="WP_303479889.1">
    <property type="nucleotide sequence ID" value="NZ_JAUOPJ010000007.1"/>
</dbReference>
<evidence type="ECO:0000256" key="1">
    <source>
        <dbReference type="ARBA" id="ARBA00004370"/>
    </source>
</evidence>
<dbReference type="AlphaFoldDB" id="A0AAW7XXH4"/>
<dbReference type="Proteomes" id="UP001169823">
    <property type="component" value="Unassembled WGS sequence"/>
</dbReference>
<dbReference type="Gene3D" id="3.30.450.20">
    <property type="entry name" value="PAS domain"/>
    <property type="match status" value="2"/>
</dbReference>
<feature type="region of interest" description="Disordered" evidence="6">
    <location>
        <begin position="620"/>
        <end position="661"/>
    </location>
</feature>
<dbReference type="GO" id="GO:0006935">
    <property type="term" value="P:chemotaxis"/>
    <property type="evidence" value="ECO:0007669"/>
    <property type="project" value="UniProtKB-KW"/>
</dbReference>
<dbReference type="GO" id="GO:0007165">
    <property type="term" value="P:signal transduction"/>
    <property type="evidence" value="ECO:0007669"/>
    <property type="project" value="UniProtKB-KW"/>
</dbReference>
<name>A0AAW7XXH4_9RHOB</name>
<organism evidence="10 11">
    <name type="scientific">Celeribacter halophilus</name>
    <dbReference type="NCBI Taxonomy" id="576117"/>
    <lineage>
        <taxon>Bacteria</taxon>
        <taxon>Pseudomonadati</taxon>
        <taxon>Pseudomonadota</taxon>
        <taxon>Alphaproteobacteria</taxon>
        <taxon>Rhodobacterales</taxon>
        <taxon>Roseobacteraceae</taxon>
        <taxon>Celeribacter</taxon>
    </lineage>
</organism>
<feature type="domain" description="PAC" evidence="8">
    <location>
        <begin position="241"/>
        <end position="294"/>
    </location>
</feature>
<proteinExistence type="inferred from homology"/>
<dbReference type="Pfam" id="PF08448">
    <property type="entry name" value="PAS_4"/>
    <property type="match status" value="1"/>
</dbReference>
<dbReference type="InterPro" id="IPR004090">
    <property type="entry name" value="Chemotax_Me-accpt_rcpt"/>
</dbReference>